<feature type="non-terminal residue" evidence="2">
    <location>
        <position position="1"/>
    </location>
</feature>
<protein>
    <submittedName>
        <fullName evidence="2">Uncharacterized protein</fullName>
    </submittedName>
</protein>
<gene>
    <name evidence="2" type="ORF">Tci_877666</name>
</gene>
<dbReference type="EMBL" id="BKCJ011220091">
    <property type="protein sequence ID" value="GFD05697.1"/>
    <property type="molecule type" value="Genomic_DNA"/>
</dbReference>
<evidence type="ECO:0000256" key="1">
    <source>
        <dbReference type="SAM" id="MobiDB-lite"/>
    </source>
</evidence>
<organism evidence="2">
    <name type="scientific">Tanacetum cinerariifolium</name>
    <name type="common">Dalmatian daisy</name>
    <name type="synonym">Chrysanthemum cinerariifolium</name>
    <dbReference type="NCBI Taxonomy" id="118510"/>
    <lineage>
        <taxon>Eukaryota</taxon>
        <taxon>Viridiplantae</taxon>
        <taxon>Streptophyta</taxon>
        <taxon>Embryophyta</taxon>
        <taxon>Tracheophyta</taxon>
        <taxon>Spermatophyta</taxon>
        <taxon>Magnoliopsida</taxon>
        <taxon>eudicotyledons</taxon>
        <taxon>Gunneridae</taxon>
        <taxon>Pentapetalae</taxon>
        <taxon>asterids</taxon>
        <taxon>campanulids</taxon>
        <taxon>Asterales</taxon>
        <taxon>Asteraceae</taxon>
        <taxon>Asteroideae</taxon>
        <taxon>Anthemideae</taxon>
        <taxon>Anthemidinae</taxon>
        <taxon>Tanacetum</taxon>
    </lineage>
</organism>
<feature type="region of interest" description="Disordered" evidence="1">
    <location>
        <begin position="1"/>
        <end position="98"/>
    </location>
</feature>
<reference evidence="2" key="1">
    <citation type="journal article" date="2019" name="Sci. Rep.">
        <title>Draft genome of Tanacetum cinerariifolium, the natural source of mosquito coil.</title>
        <authorList>
            <person name="Yamashiro T."/>
            <person name="Shiraishi A."/>
            <person name="Satake H."/>
            <person name="Nakayama K."/>
        </authorList>
    </citation>
    <scope>NUCLEOTIDE SEQUENCE</scope>
</reference>
<feature type="compositionally biased region" description="Basic and acidic residues" evidence="1">
    <location>
        <begin position="76"/>
        <end position="98"/>
    </location>
</feature>
<comment type="caution">
    <text evidence="2">The sequence shown here is derived from an EMBL/GenBank/DDBJ whole genome shotgun (WGS) entry which is preliminary data.</text>
</comment>
<sequence>LSAVPPTKARKFKKPASPKLSNVLVSPEEPTRKSKRVKRPAKKSTNAPIGGVVIRELLNEGGDRESNSGDDNTQSDNEKGSDFEYETDKNETGSESDK</sequence>
<name>A0A699T648_TANCI</name>
<proteinExistence type="predicted"/>
<feature type="compositionally biased region" description="Basic and acidic residues" evidence="1">
    <location>
        <begin position="57"/>
        <end position="67"/>
    </location>
</feature>
<feature type="compositionally biased region" description="Basic residues" evidence="1">
    <location>
        <begin position="33"/>
        <end position="42"/>
    </location>
</feature>
<evidence type="ECO:0000313" key="2">
    <source>
        <dbReference type="EMBL" id="GFD05697.1"/>
    </source>
</evidence>
<accession>A0A699T648</accession>
<dbReference type="AlphaFoldDB" id="A0A699T648"/>